<evidence type="ECO:0000313" key="6">
    <source>
        <dbReference type="Proteomes" id="UP001244242"/>
    </source>
</evidence>
<dbReference type="Gene3D" id="1.10.10.10">
    <property type="entry name" value="Winged helix-like DNA-binding domain superfamily/Winged helix DNA-binding domain"/>
    <property type="match status" value="1"/>
</dbReference>
<gene>
    <name evidence="5" type="ORF">QLQ84_12640</name>
</gene>
<accession>A0ABT6VKY8</accession>
<dbReference type="InterPro" id="IPR011711">
    <property type="entry name" value="GntR_C"/>
</dbReference>
<dbReference type="SUPFAM" id="SSF46785">
    <property type="entry name" value="Winged helix' DNA-binding domain"/>
    <property type="match status" value="1"/>
</dbReference>
<dbReference type="SUPFAM" id="SSF48008">
    <property type="entry name" value="GntR ligand-binding domain-like"/>
    <property type="match status" value="1"/>
</dbReference>
<protein>
    <submittedName>
        <fullName evidence="5">FCD domain-containing protein</fullName>
    </submittedName>
</protein>
<keyword evidence="3" id="KW-0804">Transcription</keyword>
<name>A0ABT6VKY8_9GAMM</name>
<dbReference type="SMART" id="SM00895">
    <property type="entry name" value="FCD"/>
    <property type="match status" value="1"/>
</dbReference>
<dbReference type="InterPro" id="IPR008920">
    <property type="entry name" value="TF_FadR/GntR_C"/>
</dbReference>
<dbReference type="InterPro" id="IPR000524">
    <property type="entry name" value="Tscrpt_reg_HTH_GntR"/>
</dbReference>
<dbReference type="InterPro" id="IPR036390">
    <property type="entry name" value="WH_DNA-bd_sf"/>
</dbReference>
<dbReference type="CDD" id="cd07377">
    <property type="entry name" value="WHTH_GntR"/>
    <property type="match status" value="1"/>
</dbReference>
<dbReference type="InterPro" id="IPR036388">
    <property type="entry name" value="WH-like_DNA-bd_sf"/>
</dbReference>
<feature type="domain" description="HTH gntR-type" evidence="4">
    <location>
        <begin position="10"/>
        <end position="78"/>
    </location>
</feature>
<sequence>MTLDGLPRHHGGADDLARLLARALLAGHWQPGDAFPRELDLCDHFAVSRNQVRNALASLTATGLIERTAGRGTRVRQIGDWHLLDPLISEWMTGIDSLEPQLIREIFAFRYAAEPVVAELAAEAADSQDLARIETAWRGMCRTADDPDARLPHAEYDVAFHDAIYQASHNLVWRQMGHLLRPSIIALIKSSQERAHDHHEGLDDSLARHGQVLEAIRRRHPGGAAHAARAVLQRTAIDLGIVDASAESTP</sequence>
<dbReference type="PANTHER" id="PTHR43537:SF44">
    <property type="entry name" value="GNTR FAMILY REGULATORY PROTEIN"/>
    <property type="match status" value="1"/>
</dbReference>
<evidence type="ECO:0000313" key="5">
    <source>
        <dbReference type="EMBL" id="MDI5934635.1"/>
    </source>
</evidence>
<dbReference type="Pfam" id="PF00392">
    <property type="entry name" value="GntR"/>
    <property type="match status" value="1"/>
</dbReference>
<proteinExistence type="predicted"/>
<evidence type="ECO:0000256" key="2">
    <source>
        <dbReference type="ARBA" id="ARBA00023125"/>
    </source>
</evidence>
<comment type="caution">
    <text evidence="5">The sequence shown here is derived from an EMBL/GenBank/DDBJ whole genome shotgun (WGS) entry which is preliminary data.</text>
</comment>
<dbReference type="EMBL" id="JASCQO010000038">
    <property type="protein sequence ID" value="MDI5934635.1"/>
    <property type="molecule type" value="Genomic_DNA"/>
</dbReference>
<dbReference type="SMART" id="SM00345">
    <property type="entry name" value="HTH_GNTR"/>
    <property type="match status" value="1"/>
</dbReference>
<dbReference type="Pfam" id="PF07729">
    <property type="entry name" value="FCD"/>
    <property type="match status" value="1"/>
</dbReference>
<dbReference type="PRINTS" id="PR00035">
    <property type="entry name" value="HTHGNTR"/>
</dbReference>
<dbReference type="PANTHER" id="PTHR43537">
    <property type="entry name" value="TRANSCRIPTIONAL REGULATOR, GNTR FAMILY"/>
    <property type="match status" value="1"/>
</dbReference>
<evidence type="ECO:0000256" key="1">
    <source>
        <dbReference type="ARBA" id="ARBA00023015"/>
    </source>
</evidence>
<keyword evidence="2" id="KW-0238">DNA-binding</keyword>
<dbReference type="Gene3D" id="1.20.120.530">
    <property type="entry name" value="GntR ligand-binding domain-like"/>
    <property type="match status" value="1"/>
</dbReference>
<evidence type="ECO:0000256" key="3">
    <source>
        <dbReference type="ARBA" id="ARBA00023163"/>
    </source>
</evidence>
<dbReference type="PROSITE" id="PS50949">
    <property type="entry name" value="HTH_GNTR"/>
    <property type="match status" value="1"/>
</dbReference>
<evidence type="ECO:0000259" key="4">
    <source>
        <dbReference type="PROSITE" id="PS50949"/>
    </source>
</evidence>
<keyword evidence="1" id="KW-0805">Transcription regulation</keyword>
<dbReference type="Proteomes" id="UP001244242">
    <property type="component" value="Unassembled WGS sequence"/>
</dbReference>
<keyword evidence="6" id="KW-1185">Reference proteome</keyword>
<organism evidence="5 6">
    <name type="scientific">Halomonas kalidii</name>
    <dbReference type="NCBI Taxonomy" id="3043293"/>
    <lineage>
        <taxon>Bacteria</taxon>
        <taxon>Pseudomonadati</taxon>
        <taxon>Pseudomonadota</taxon>
        <taxon>Gammaproteobacteria</taxon>
        <taxon>Oceanospirillales</taxon>
        <taxon>Halomonadaceae</taxon>
        <taxon>Halomonas</taxon>
    </lineage>
</organism>
<reference evidence="5 6" key="1">
    <citation type="submission" date="2023-04" db="EMBL/GenBank/DDBJ databases">
        <title>Halomonas strains isolated from rhizosphere soil.</title>
        <authorList>
            <person name="Xu L."/>
            <person name="Sun J.-Q."/>
        </authorList>
    </citation>
    <scope>NUCLEOTIDE SEQUENCE [LARGE SCALE GENOMIC DNA]</scope>
    <source>
        <strain evidence="5 6">LN1S58</strain>
    </source>
</reference>
<dbReference type="RefSeq" id="WP_282722112.1">
    <property type="nucleotide sequence ID" value="NZ_JASCQO010000038.1"/>
</dbReference>